<protein>
    <submittedName>
        <fullName evidence="6">Metallophosphoesterase</fullName>
    </submittedName>
</protein>
<comment type="similarity">
    <text evidence="4">Belongs to the cyclic nucleotide phosphodiesterase class-III family.</text>
</comment>
<dbReference type="HOGENOM" id="CLU_959280_0_0_10"/>
<evidence type="ECO:0000259" key="5">
    <source>
        <dbReference type="Pfam" id="PF00149"/>
    </source>
</evidence>
<dbReference type="RefSeq" id="WP_012507513.1">
    <property type="nucleotide sequence ID" value="NC_011060.1"/>
</dbReference>
<organism evidence="6 7">
    <name type="scientific">Pelodictyon phaeoclathratiforme (strain DSM 5477 / BU-1)</name>
    <dbReference type="NCBI Taxonomy" id="324925"/>
    <lineage>
        <taxon>Bacteria</taxon>
        <taxon>Pseudomonadati</taxon>
        <taxon>Chlorobiota</taxon>
        <taxon>Chlorobiia</taxon>
        <taxon>Chlorobiales</taxon>
        <taxon>Chlorobiaceae</taxon>
        <taxon>Chlorobium/Pelodictyon group</taxon>
        <taxon>Pelodictyon</taxon>
    </lineage>
</organism>
<keyword evidence="3" id="KW-0408">Iron</keyword>
<dbReference type="EMBL" id="CP001110">
    <property type="protein sequence ID" value="ACF43018.1"/>
    <property type="molecule type" value="Genomic_DNA"/>
</dbReference>
<evidence type="ECO:0000313" key="6">
    <source>
        <dbReference type="EMBL" id="ACF43018.1"/>
    </source>
</evidence>
<evidence type="ECO:0000256" key="4">
    <source>
        <dbReference type="ARBA" id="ARBA00025742"/>
    </source>
</evidence>
<evidence type="ECO:0000256" key="2">
    <source>
        <dbReference type="ARBA" id="ARBA00022801"/>
    </source>
</evidence>
<dbReference type="KEGG" id="pph:Ppha_0723"/>
<evidence type="ECO:0000256" key="3">
    <source>
        <dbReference type="ARBA" id="ARBA00023004"/>
    </source>
</evidence>
<keyword evidence="7" id="KW-1185">Reference proteome</keyword>
<dbReference type="InterPro" id="IPR004843">
    <property type="entry name" value="Calcineurin-like_PHP"/>
</dbReference>
<dbReference type="Proteomes" id="UP000002724">
    <property type="component" value="Chromosome"/>
</dbReference>
<dbReference type="PANTHER" id="PTHR42988">
    <property type="entry name" value="PHOSPHOHYDROLASE"/>
    <property type="match status" value="1"/>
</dbReference>
<dbReference type="OrthoDB" id="597003at2"/>
<dbReference type="GO" id="GO:0016787">
    <property type="term" value="F:hydrolase activity"/>
    <property type="evidence" value="ECO:0007669"/>
    <property type="project" value="UniProtKB-KW"/>
</dbReference>
<evidence type="ECO:0000256" key="1">
    <source>
        <dbReference type="ARBA" id="ARBA00022723"/>
    </source>
</evidence>
<dbReference type="InterPro" id="IPR050884">
    <property type="entry name" value="CNP_phosphodiesterase-III"/>
</dbReference>
<reference evidence="6 7" key="1">
    <citation type="submission" date="2008-06" db="EMBL/GenBank/DDBJ databases">
        <title>Complete sequence of Pelodictyon phaeoclathratiforme BU-1.</title>
        <authorList>
            <consortium name="US DOE Joint Genome Institute"/>
            <person name="Lucas S."/>
            <person name="Copeland A."/>
            <person name="Lapidus A."/>
            <person name="Glavina del Rio T."/>
            <person name="Dalin E."/>
            <person name="Tice H."/>
            <person name="Bruce D."/>
            <person name="Goodwin L."/>
            <person name="Pitluck S."/>
            <person name="Schmutz J."/>
            <person name="Larimer F."/>
            <person name="Land M."/>
            <person name="Hauser L."/>
            <person name="Kyrpides N."/>
            <person name="Mikhailova N."/>
            <person name="Liu Z."/>
            <person name="Li T."/>
            <person name="Zhao F."/>
            <person name="Overmann J."/>
            <person name="Bryant D.A."/>
            <person name="Richardson P."/>
        </authorList>
    </citation>
    <scope>NUCLEOTIDE SEQUENCE [LARGE SCALE GENOMIC DNA]</scope>
    <source>
        <strain evidence="7">DSM 5477 / BU-1</strain>
    </source>
</reference>
<dbReference type="GO" id="GO:0046872">
    <property type="term" value="F:metal ion binding"/>
    <property type="evidence" value="ECO:0007669"/>
    <property type="project" value="UniProtKB-KW"/>
</dbReference>
<feature type="domain" description="Calcineurin-like phosphoesterase" evidence="5">
    <location>
        <begin position="6"/>
        <end position="245"/>
    </location>
</feature>
<dbReference type="eggNOG" id="COG1409">
    <property type="taxonomic scope" value="Bacteria"/>
</dbReference>
<dbReference type="InterPro" id="IPR029052">
    <property type="entry name" value="Metallo-depent_PP-like"/>
</dbReference>
<dbReference type="PANTHER" id="PTHR42988:SF2">
    <property type="entry name" value="CYCLIC NUCLEOTIDE PHOSPHODIESTERASE CBUA0032-RELATED"/>
    <property type="match status" value="1"/>
</dbReference>
<dbReference type="SUPFAM" id="SSF56300">
    <property type="entry name" value="Metallo-dependent phosphatases"/>
    <property type="match status" value="1"/>
</dbReference>
<dbReference type="Pfam" id="PF00149">
    <property type="entry name" value="Metallophos"/>
    <property type="match status" value="1"/>
</dbReference>
<dbReference type="Gene3D" id="3.60.21.10">
    <property type="match status" value="1"/>
</dbReference>
<proteinExistence type="inferred from homology"/>
<gene>
    <name evidence="6" type="ordered locus">Ppha_0723</name>
</gene>
<dbReference type="STRING" id="324925.Ppha_0723"/>
<sequence>MITEPIKIAHISDLHILGKQDRRQLDDLDRLFAHFNISGFDHLVITGDLSNSSNPEEWRIVKEKLESHGLYHWDKTTVIAGNHDLINLEEEMRFYNALNPLPLLRKKAFDRKMAAFCTFFQELISGEEHGERAFPFVKIINYPSVRIAFVALNSVYPWYPADNPLGARGVISAGQLRALSAQSTLASLKECFVIGLCHHAYRVYGTDSLIDQAFDWTMELKNREEFLALMQTMQAKLVLHGHFHRFQSYVVNGITFINGGSFRYTPQRYSELLIAGQGEFSQKFINFGLSG</sequence>
<accession>B4SE27</accession>
<name>B4SE27_PELPB</name>
<dbReference type="AlphaFoldDB" id="B4SE27"/>
<evidence type="ECO:0000313" key="7">
    <source>
        <dbReference type="Proteomes" id="UP000002724"/>
    </source>
</evidence>
<keyword evidence="1" id="KW-0479">Metal-binding</keyword>
<keyword evidence="2" id="KW-0378">Hydrolase</keyword>